<dbReference type="PROSITE" id="PS50937">
    <property type="entry name" value="HTH_MERR_2"/>
    <property type="match status" value="1"/>
</dbReference>
<accession>A0A1L7GW43</accession>
<evidence type="ECO:0000259" key="5">
    <source>
        <dbReference type="PROSITE" id="PS50937"/>
    </source>
</evidence>
<dbReference type="InterPro" id="IPR047057">
    <property type="entry name" value="MerR_fam"/>
</dbReference>
<dbReference type="GO" id="GO:0003700">
    <property type="term" value="F:DNA-binding transcription factor activity"/>
    <property type="evidence" value="ECO:0007669"/>
    <property type="project" value="InterPro"/>
</dbReference>
<dbReference type="InterPro" id="IPR000551">
    <property type="entry name" value="MerR-type_HTH_dom"/>
</dbReference>
<organism evidence="6 7">
    <name type="scientific">Limosilactobacillus fermentum</name>
    <name type="common">Lactobacillus fermentum</name>
    <dbReference type="NCBI Taxonomy" id="1613"/>
    <lineage>
        <taxon>Bacteria</taxon>
        <taxon>Bacillati</taxon>
        <taxon>Bacillota</taxon>
        <taxon>Bacilli</taxon>
        <taxon>Lactobacillales</taxon>
        <taxon>Lactobacillaceae</taxon>
        <taxon>Limosilactobacillus</taxon>
    </lineage>
</organism>
<keyword evidence="3" id="KW-0238">DNA-binding</keyword>
<dbReference type="SMART" id="SM00422">
    <property type="entry name" value="HTH_MERR"/>
    <property type="match status" value="1"/>
</dbReference>
<keyword evidence="4" id="KW-0804">Transcription</keyword>
<dbReference type="Gene3D" id="1.10.1660.10">
    <property type="match status" value="1"/>
</dbReference>
<evidence type="ECO:0000256" key="2">
    <source>
        <dbReference type="ARBA" id="ARBA00023015"/>
    </source>
</evidence>
<protein>
    <submittedName>
        <fullName evidence="6">MerR family transcriptional regulator</fullName>
    </submittedName>
</protein>
<feature type="domain" description="HTH merR-type" evidence="5">
    <location>
        <begin position="2"/>
        <end position="71"/>
    </location>
</feature>
<proteinExistence type="predicted"/>
<dbReference type="InterPro" id="IPR009061">
    <property type="entry name" value="DNA-bd_dom_put_sf"/>
</dbReference>
<dbReference type="GO" id="GO:0003677">
    <property type="term" value="F:DNA binding"/>
    <property type="evidence" value="ECO:0007669"/>
    <property type="project" value="UniProtKB-KW"/>
</dbReference>
<keyword evidence="1" id="KW-0678">Repressor</keyword>
<sequence length="160" mass="18558">MTYSISQAAAMMGTTPSTIRYYDKNGLLPFVKRDQNGRRAFVDNDFNFLKVINCLKKSGVPVKDIAGFINLCMQGDQTLAERYDYLDQEETVIEAKVTELQEQLDFLRFKKWYYKTSLQAGTEAVHFMEGTNVVQPDIHEQYLKLKQQTPPDQFRQLIDL</sequence>
<evidence type="ECO:0000256" key="4">
    <source>
        <dbReference type="ARBA" id="ARBA00023163"/>
    </source>
</evidence>
<keyword evidence="2" id="KW-0805">Transcription regulation</keyword>
<dbReference type="OrthoDB" id="9811174at2"/>
<dbReference type="RefSeq" id="WP_075667460.1">
    <property type="nucleotide sequence ID" value="NZ_CP019030.1"/>
</dbReference>
<dbReference type="PANTHER" id="PTHR30204:SF69">
    <property type="entry name" value="MERR-FAMILY TRANSCRIPTIONAL REGULATOR"/>
    <property type="match status" value="1"/>
</dbReference>
<name>A0A1L7GW43_LIMFE</name>
<dbReference type="EMBL" id="CP019030">
    <property type="protein sequence ID" value="APU46189.1"/>
    <property type="molecule type" value="Genomic_DNA"/>
</dbReference>
<dbReference type="Proteomes" id="UP000185427">
    <property type="component" value="Chromosome"/>
</dbReference>
<evidence type="ECO:0000256" key="1">
    <source>
        <dbReference type="ARBA" id="ARBA00022491"/>
    </source>
</evidence>
<evidence type="ECO:0000313" key="7">
    <source>
        <dbReference type="Proteomes" id="UP000185427"/>
    </source>
</evidence>
<gene>
    <name evidence="6" type="ORF">BUW47_07040</name>
</gene>
<dbReference type="Pfam" id="PF13411">
    <property type="entry name" value="MerR_1"/>
    <property type="match status" value="1"/>
</dbReference>
<dbReference type="AlphaFoldDB" id="A0A1L7GW43"/>
<dbReference type="CDD" id="cd01109">
    <property type="entry name" value="HTH_YyaN"/>
    <property type="match status" value="1"/>
</dbReference>
<dbReference type="SUPFAM" id="SSF46955">
    <property type="entry name" value="Putative DNA-binding domain"/>
    <property type="match status" value="1"/>
</dbReference>
<dbReference type="PANTHER" id="PTHR30204">
    <property type="entry name" value="REDOX-CYCLING DRUG-SENSING TRANSCRIPTIONAL ACTIVATOR SOXR"/>
    <property type="match status" value="1"/>
</dbReference>
<evidence type="ECO:0000313" key="6">
    <source>
        <dbReference type="EMBL" id="APU46189.1"/>
    </source>
</evidence>
<evidence type="ECO:0000256" key="3">
    <source>
        <dbReference type="ARBA" id="ARBA00023125"/>
    </source>
</evidence>
<reference evidence="6 7" key="1">
    <citation type="submission" date="2016-12" db="EMBL/GenBank/DDBJ databases">
        <title>Complete Genome Sequence of Lactobacillus fermentum Strain SNUV175, a Probiotic for Treatment of Bacterial Vaginosis.</title>
        <authorList>
            <person name="Lee S."/>
            <person name="You H.J."/>
            <person name="Kwon B."/>
            <person name="Ko G."/>
        </authorList>
    </citation>
    <scope>NUCLEOTIDE SEQUENCE [LARGE SCALE GENOMIC DNA]</scope>
    <source>
        <strain evidence="6 7">SNUV175</strain>
    </source>
</reference>